<feature type="non-terminal residue" evidence="2">
    <location>
        <position position="1"/>
    </location>
</feature>
<name>K0TK16_THAOC</name>
<organism evidence="2 3">
    <name type="scientific">Thalassiosira oceanica</name>
    <name type="common">Marine diatom</name>
    <dbReference type="NCBI Taxonomy" id="159749"/>
    <lineage>
        <taxon>Eukaryota</taxon>
        <taxon>Sar</taxon>
        <taxon>Stramenopiles</taxon>
        <taxon>Ochrophyta</taxon>
        <taxon>Bacillariophyta</taxon>
        <taxon>Coscinodiscophyceae</taxon>
        <taxon>Thalassiosirophycidae</taxon>
        <taxon>Thalassiosirales</taxon>
        <taxon>Thalassiosiraceae</taxon>
        <taxon>Thalassiosira</taxon>
    </lineage>
</organism>
<reference evidence="2 3" key="1">
    <citation type="journal article" date="2012" name="Genome Biol.">
        <title>Genome and low-iron response of an oceanic diatom adapted to chronic iron limitation.</title>
        <authorList>
            <person name="Lommer M."/>
            <person name="Specht M."/>
            <person name="Roy A.S."/>
            <person name="Kraemer L."/>
            <person name="Andreson R."/>
            <person name="Gutowska M.A."/>
            <person name="Wolf J."/>
            <person name="Bergner S.V."/>
            <person name="Schilhabel M.B."/>
            <person name="Klostermeier U.C."/>
            <person name="Beiko R.G."/>
            <person name="Rosenstiel P."/>
            <person name="Hippler M."/>
            <person name="Laroche J."/>
        </authorList>
    </citation>
    <scope>NUCLEOTIDE SEQUENCE [LARGE SCALE GENOMIC DNA]</scope>
    <source>
        <strain evidence="2 3">CCMP1005</strain>
    </source>
</reference>
<evidence type="ECO:0000313" key="3">
    <source>
        <dbReference type="Proteomes" id="UP000266841"/>
    </source>
</evidence>
<sequence length="187" mass="19934">VEDGDPGAAVLPGRTIDDVGAAPPSPGPGDGVIGVIDVTVVNATGPRRELRVCRACESDGRSWPLGRETSSYSSSRSPRRDGGFRESRLDVAVSQPPSSSSRRREPPGESYGPEFLDWQPLVELDESSPGSYFSDDSDDLVEFGSSDPTTRPPRFAEKGAFLTEAPGRFSTNARFQGPSRAVRGPIP</sequence>
<dbReference type="Proteomes" id="UP000266841">
    <property type="component" value="Unassembled WGS sequence"/>
</dbReference>
<accession>K0TK16</accession>
<dbReference type="EMBL" id="AGNL01007780">
    <property type="protein sequence ID" value="EJK70992.1"/>
    <property type="molecule type" value="Genomic_DNA"/>
</dbReference>
<gene>
    <name evidence="2" type="ORF">THAOC_07606</name>
</gene>
<feature type="region of interest" description="Disordered" evidence="1">
    <location>
        <begin position="57"/>
        <end position="154"/>
    </location>
</feature>
<feature type="region of interest" description="Disordered" evidence="1">
    <location>
        <begin position="1"/>
        <end position="32"/>
    </location>
</feature>
<evidence type="ECO:0000256" key="1">
    <source>
        <dbReference type="SAM" id="MobiDB-lite"/>
    </source>
</evidence>
<feature type="compositionally biased region" description="Basic and acidic residues" evidence="1">
    <location>
        <begin position="78"/>
        <end position="89"/>
    </location>
</feature>
<dbReference type="AlphaFoldDB" id="K0TK16"/>
<keyword evidence="3" id="KW-1185">Reference proteome</keyword>
<evidence type="ECO:0000313" key="2">
    <source>
        <dbReference type="EMBL" id="EJK70992.1"/>
    </source>
</evidence>
<protein>
    <submittedName>
        <fullName evidence="2">Uncharacterized protein</fullName>
    </submittedName>
</protein>
<proteinExistence type="predicted"/>
<comment type="caution">
    <text evidence="2">The sequence shown here is derived from an EMBL/GenBank/DDBJ whole genome shotgun (WGS) entry which is preliminary data.</text>
</comment>